<dbReference type="PANTHER" id="PTHR46098:SF1">
    <property type="entry name" value="TRNA (CYTOSINE(38)-C(5))-METHYLTRANSFERASE"/>
    <property type="match status" value="1"/>
</dbReference>
<accession>A0A380U0F7</accession>
<evidence type="ECO:0000259" key="10">
    <source>
        <dbReference type="PROSITE" id="PS50819"/>
    </source>
</evidence>
<dbReference type="Gene3D" id="3.40.50.150">
    <property type="entry name" value="Vaccinia Virus protein VP39"/>
    <property type="match status" value="2"/>
</dbReference>
<dbReference type="PROSITE" id="PS50817">
    <property type="entry name" value="INTEIN_N_TER"/>
    <property type="match status" value="1"/>
</dbReference>
<evidence type="ECO:0000256" key="3">
    <source>
        <dbReference type="ARBA" id="ARBA00022679"/>
    </source>
</evidence>
<evidence type="ECO:0000256" key="5">
    <source>
        <dbReference type="ARBA" id="ARBA00022747"/>
    </source>
</evidence>
<name>A0A380U0F7_9PAST</name>
<evidence type="ECO:0000256" key="2">
    <source>
        <dbReference type="ARBA" id="ARBA00022603"/>
    </source>
</evidence>
<dbReference type="AlphaFoldDB" id="A0A380U0F7"/>
<dbReference type="PROSITE" id="PS51679">
    <property type="entry name" value="SAM_MT_C5"/>
    <property type="match status" value="1"/>
</dbReference>
<dbReference type="PANTHER" id="PTHR46098">
    <property type="entry name" value="TRNA (CYTOSINE(38)-C(5))-METHYLTRANSFERASE"/>
    <property type="match status" value="1"/>
</dbReference>
<evidence type="ECO:0000313" key="11">
    <source>
        <dbReference type="EMBL" id="SUT93557.1"/>
    </source>
</evidence>
<keyword evidence="3 9" id="KW-0808">Transferase</keyword>
<dbReference type="EC" id="2.1.1.37" evidence="1"/>
<dbReference type="InterPro" id="IPR006141">
    <property type="entry name" value="Intein_N"/>
</dbReference>
<keyword evidence="7" id="KW-0651">Protein splicing</keyword>
<evidence type="ECO:0000256" key="9">
    <source>
        <dbReference type="PROSITE-ProRule" id="PRU01016"/>
    </source>
</evidence>
<dbReference type="PROSITE" id="PS50819">
    <property type="entry name" value="INTEIN_ENDONUCLEASE"/>
    <property type="match status" value="1"/>
</dbReference>
<dbReference type="Proteomes" id="UP000254649">
    <property type="component" value="Unassembled WGS sequence"/>
</dbReference>
<sequence>MFTYGSICSGIEAVSVAWQEIGKPLWFSEIEPFPCAVLAHHYPDVPNLGDMTTLPQKILNREIPTPDVLVGGTPCFTAGHMVLTDKGYMPIETLSVGDLVVTHQGRLKPILRVGSEIKQVGKLTAVGLPEPIVCTPEHPFYAQKWQTTNTKKNGKYHRKTIISEPEWIEAHKLEGYQWVSLTDFSVMPYGGFHSKLTDEDVLLIAGYYLGDGWIRRWKGKNKKAVVISVNKEKYRKFSLSFAKLSHHITTENNSVIKITICDTELADFLYSQFGEKAGGKTIPAWCLSHSFRSKIFEGYMITDGSFRNGVYTANSISKSLAYGIAALSQTLGYTSSVSKVTVAPTKEIQGRIVNQNDYYQMRAFLQSTSRKSRLDENRLLRSVQSFEITGNEVVYNIEVADDNSYILNNAVVHNCQAFSVAGKRESLDDERGNLTLTLIHILEAIDYVRKQDGKQPCVLVWENVPGVLSTKDNAFGHFLAGLVQECQPLQPPREKWTDAGYVHSARTVCWRTLNAQYFGVAQRRKRVFLVASARKRSIAQVLIECKSVRGHFTTSESERKAVTGFIETSFGAYRQSEQGGTLKASGGVLSGGSETLIVHGTQDHIVNQNIAHCLGRNSGQENVLFDIAHRSDVVRVQDTNTLTSTDIHAISTSTLVRKLTPIECERLQGFPDNYTQIPYRNKPAEDCPDSPRYKAIGNSMAVPVMEWIGLRLQDYLTMEKTK</sequence>
<keyword evidence="12" id="KW-1185">Reference proteome</keyword>
<evidence type="ECO:0000256" key="1">
    <source>
        <dbReference type="ARBA" id="ARBA00011975"/>
    </source>
</evidence>
<dbReference type="GO" id="GO:0004519">
    <property type="term" value="F:endonuclease activity"/>
    <property type="evidence" value="ECO:0007669"/>
    <property type="project" value="InterPro"/>
</dbReference>
<dbReference type="GO" id="GO:0016539">
    <property type="term" value="P:intein-mediated protein splicing"/>
    <property type="evidence" value="ECO:0007669"/>
    <property type="project" value="InterPro"/>
</dbReference>
<protein>
    <recommendedName>
        <fullName evidence="1">DNA (cytosine-5-)-methyltransferase</fullName>
        <ecNumber evidence="1">2.1.1.37</ecNumber>
    </recommendedName>
</protein>
<dbReference type="NCBIfam" id="TIGR00675">
    <property type="entry name" value="dcm"/>
    <property type="match status" value="1"/>
</dbReference>
<dbReference type="GO" id="GO:0032259">
    <property type="term" value="P:methylation"/>
    <property type="evidence" value="ECO:0007669"/>
    <property type="project" value="UniProtKB-KW"/>
</dbReference>
<evidence type="ECO:0000256" key="6">
    <source>
        <dbReference type="ARBA" id="ARBA00022813"/>
    </source>
</evidence>
<organism evidence="11 12">
    <name type="scientific">[Actinobacillus] rossii</name>
    <dbReference type="NCBI Taxonomy" id="123820"/>
    <lineage>
        <taxon>Bacteria</taxon>
        <taxon>Pseudomonadati</taxon>
        <taxon>Pseudomonadota</taxon>
        <taxon>Gammaproteobacteria</taxon>
        <taxon>Pasteurellales</taxon>
        <taxon>Pasteurellaceae</taxon>
    </lineage>
</organism>
<dbReference type="REBASE" id="377953">
    <property type="entry name" value="M.Aro10801ORF1970P"/>
</dbReference>
<dbReference type="InterPro" id="IPR028992">
    <property type="entry name" value="Hedgehog/Intein_dom"/>
</dbReference>
<evidence type="ECO:0000313" key="12">
    <source>
        <dbReference type="Proteomes" id="UP000254649"/>
    </source>
</evidence>
<dbReference type="SUPFAM" id="SSF51294">
    <property type="entry name" value="Hedgehog/intein (Hint) domain"/>
    <property type="match status" value="1"/>
</dbReference>
<comment type="catalytic activity">
    <reaction evidence="8">
        <text>a 2'-deoxycytidine in DNA + S-adenosyl-L-methionine = a 5-methyl-2'-deoxycytidine in DNA + S-adenosyl-L-homocysteine + H(+)</text>
        <dbReference type="Rhea" id="RHEA:13681"/>
        <dbReference type="Rhea" id="RHEA-COMP:11369"/>
        <dbReference type="Rhea" id="RHEA-COMP:11370"/>
        <dbReference type="ChEBI" id="CHEBI:15378"/>
        <dbReference type="ChEBI" id="CHEBI:57856"/>
        <dbReference type="ChEBI" id="CHEBI:59789"/>
        <dbReference type="ChEBI" id="CHEBI:85452"/>
        <dbReference type="ChEBI" id="CHEBI:85454"/>
        <dbReference type="EC" id="2.1.1.37"/>
    </reaction>
</comment>
<dbReference type="InterPro" id="IPR027434">
    <property type="entry name" value="Homing_endonucl"/>
</dbReference>
<dbReference type="InterPro" id="IPR004042">
    <property type="entry name" value="Intein_endonuc_central"/>
</dbReference>
<gene>
    <name evidence="11" type="primary">banIM</name>
    <name evidence="11" type="ORF">NCTC10801_01970</name>
</gene>
<keyword evidence="6" id="KW-0068">Autocatalytic cleavage</keyword>
<dbReference type="InterPro" id="IPR029063">
    <property type="entry name" value="SAM-dependent_MTases_sf"/>
</dbReference>
<dbReference type="GO" id="GO:0009307">
    <property type="term" value="P:DNA restriction-modification system"/>
    <property type="evidence" value="ECO:0007669"/>
    <property type="project" value="UniProtKB-KW"/>
</dbReference>
<dbReference type="Pfam" id="PF13403">
    <property type="entry name" value="Hint_2"/>
    <property type="match status" value="1"/>
</dbReference>
<feature type="active site" evidence="9">
    <location>
        <position position="415"/>
    </location>
</feature>
<keyword evidence="5" id="KW-0680">Restriction system</keyword>
<dbReference type="GO" id="GO:0003886">
    <property type="term" value="F:DNA (cytosine-5-)-methyltransferase activity"/>
    <property type="evidence" value="ECO:0007669"/>
    <property type="project" value="UniProtKB-EC"/>
</dbReference>
<comment type="similarity">
    <text evidence="9">Belongs to the class I-like SAM-binding methyltransferase superfamily. C5-methyltransferase family.</text>
</comment>
<keyword evidence="4 9" id="KW-0949">S-adenosyl-L-methionine</keyword>
<dbReference type="InterPro" id="IPR001525">
    <property type="entry name" value="C5_MeTfrase"/>
</dbReference>
<dbReference type="Gene3D" id="3.10.28.10">
    <property type="entry name" value="Homing endonucleases"/>
    <property type="match status" value="1"/>
</dbReference>
<evidence type="ECO:0000256" key="8">
    <source>
        <dbReference type="ARBA" id="ARBA00047422"/>
    </source>
</evidence>
<dbReference type="SUPFAM" id="SSF55608">
    <property type="entry name" value="Homing endonucleases"/>
    <property type="match status" value="1"/>
</dbReference>
<dbReference type="EMBL" id="UFRQ01000003">
    <property type="protein sequence ID" value="SUT93557.1"/>
    <property type="molecule type" value="Genomic_DNA"/>
</dbReference>
<evidence type="ECO:0000256" key="4">
    <source>
        <dbReference type="ARBA" id="ARBA00022691"/>
    </source>
</evidence>
<dbReference type="InterPro" id="IPR036844">
    <property type="entry name" value="Hint_dom_sf"/>
</dbReference>
<dbReference type="Pfam" id="PF00145">
    <property type="entry name" value="DNA_methylase"/>
    <property type="match status" value="1"/>
</dbReference>
<dbReference type="PROSITE" id="PS50818">
    <property type="entry name" value="INTEIN_C_TER"/>
    <property type="match status" value="1"/>
</dbReference>
<dbReference type="InterPro" id="IPR050750">
    <property type="entry name" value="C5-MTase"/>
</dbReference>
<evidence type="ECO:0000256" key="7">
    <source>
        <dbReference type="ARBA" id="ARBA00023000"/>
    </source>
</evidence>
<keyword evidence="2 9" id="KW-0489">Methyltransferase</keyword>
<feature type="domain" description="DOD-type homing endonuclease" evidence="10">
    <location>
        <begin position="204"/>
        <end position="333"/>
    </location>
</feature>
<dbReference type="PRINTS" id="PR00379">
    <property type="entry name" value="INTEIN"/>
</dbReference>
<dbReference type="Gene3D" id="3.90.120.10">
    <property type="entry name" value="DNA Methylase, subunit A, domain 2"/>
    <property type="match status" value="1"/>
</dbReference>
<reference evidence="11 12" key="1">
    <citation type="submission" date="2018-06" db="EMBL/GenBank/DDBJ databases">
        <authorList>
            <consortium name="Pathogen Informatics"/>
            <person name="Doyle S."/>
        </authorList>
    </citation>
    <scope>NUCLEOTIDE SEQUENCE [LARGE SCALE GENOMIC DNA]</scope>
    <source>
        <strain evidence="11 12">NCTC10801</strain>
    </source>
</reference>
<dbReference type="InterPro" id="IPR006142">
    <property type="entry name" value="INTEIN"/>
</dbReference>
<proteinExistence type="inferred from homology"/>
<dbReference type="OrthoDB" id="9813719at2"/>
<dbReference type="InterPro" id="IPR030934">
    <property type="entry name" value="Intein_C"/>
</dbReference>
<dbReference type="SUPFAM" id="SSF53335">
    <property type="entry name" value="S-adenosyl-L-methionine-dependent methyltransferases"/>
    <property type="match status" value="2"/>
</dbReference>
<dbReference type="Gene3D" id="2.170.16.10">
    <property type="entry name" value="Hedgehog/Intein (Hint) domain"/>
    <property type="match status" value="1"/>
</dbReference>